<dbReference type="RefSeq" id="XP_018461970.1">
    <property type="nucleotide sequence ID" value="XM_018606468.1"/>
</dbReference>
<protein>
    <submittedName>
        <fullName evidence="3">Uncharacterized protein LOC108833010</fullName>
    </submittedName>
</protein>
<dbReference type="CDD" id="cd01650">
    <property type="entry name" value="RT_nLTR_like"/>
    <property type="match status" value="1"/>
</dbReference>
<organism evidence="2 3">
    <name type="scientific">Raphanus sativus</name>
    <name type="common">Radish</name>
    <name type="synonym">Raphanus raphanistrum var. sativus</name>
    <dbReference type="NCBI Taxonomy" id="3726"/>
    <lineage>
        <taxon>Eukaryota</taxon>
        <taxon>Viridiplantae</taxon>
        <taxon>Streptophyta</taxon>
        <taxon>Embryophyta</taxon>
        <taxon>Tracheophyta</taxon>
        <taxon>Spermatophyta</taxon>
        <taxon>Magnoliopsida</taxon>
        <taxon>eudicotyledons</taxon>
        <taxon>Gunneridae</taxon>
        <taxon>Pentapetalae</taxon>
        <taxon>rosids</taxon>
        <taxon>malvids</taxon>
        <taxon>Brassicales</taxon>
        <taxon>Brassicaceae</taxon>
        <taxon>Brassiceae</taxon>
        <taxon>Raphanus</taxon>
    </lineage>
</organism>
<dbReference type="PANTHER" id="PTHR33116:SF86">
    <property type="entry name" value="REVERSE TRANSCRIPTASE DOMAIN-CONTAINING PROTEIN"/>
    <property type="match status" value="1"/>
</dbReference>
<reference evidence="2" key="1">
    <citation type="journal article" date="2019" name="Database">
        <title>The radish genome database (RadishGD): an integrated information resource for radish genomics.</title>
        <authorList>
            <person name="Yu H.J."/>
            <person name="Baek S."/>
            <person name="Lee Y.J."/>
            <person name="Cho A."/>
            <person name="Mun J.H."/>
        </authorList>
    </citation>
    <scope>NUCLEOTIDE SEQUENCE [LARGE SCALE GENOMIC DNA]</scope>
    <source>
        <strain evidence="2">cv. WK10039</strain>
    </source>
</reference>
<dbReference type="GO" id="GO:0003676">
    <property type="term" value="F:nucleic acid binding"/>
    <property type="evidence" value="ECO:0007669"/>
    <property type="project" value="InterPro"/>
</dbReference>
<dbReference type="Pfam" id="PF13456">
    <property type="entry name" value="RVT_3"/>
    <property type="match status" value="1"/>
</dbReference>
<feature type="domain" description="Reverse transcriptase" evidence="1">
    <location>
        <begin position="163"/>
        <end position="447"/>
    </location>
</feature>
<dbReference type="InterPro" id="IPR000477">
    <property type="entry name" value="RT_dom"/>
</dbReference>
<dbReference type="PANTHER" id="PTHR33116">
    <property type="entry name" value="REVERSE TRANSCRIPTASE ZINC-BINDING DOMAIN-CONTAINING PROTEIN-RELATED-RELATED"/>
    <property type="match status" value="1"/>
</dbReference>
<dbReference type="OrthoDB" id="1937528at2759"/>
<dbReference type="KEGG" id="rsz:108833010"/>
<proteinExistence type="predicted"/>
<sequence length="1017" mass="116303">MDRISSCRRALGKWKRERDLNSAKLIEDLKSKVDNLNTDDTATTEELGEAIKELTAALKAEEQFWKQKSREEEKLVAVATSYFRELFTSSNTELIEEALANVSTSITDRINTDLTSAVTEFEVKAALFAMHPEKAPGPDGFTALFYQKFWDVVKTDLTRMVNEFLFEGKMANGLNDANICLIPKKENPDEMSHFRPISLCNVSYKIISKVLCQRMKKILPDRISETQSAFVAGRQITDNVLIAQKMFHALRTNPGSREKRMAIKTDMSKAYDRLEWDFINAVMKKMGFADIWIEWIMRCVSSVKYHVLFNGQPRGNITPHRGLRQGDPMSPFIFILCTEALVSLLNHAESQGKLTGMRVSRPSPSVSHLLFADNSLFFYKAEPRECDEVMRALTTYGKASGQWIINEDGMGTYLGIPEDISGSKVRLFAYLKERLQIRVNSWTGRMLSRGGKEVLIKSILLALPTYVMSTLLLPLETCENLVSAIAQFWWSSNPPKRGIHWVKWEKVCKPREEGGIGFTVIHEFNLALLGKQLWRLVQFPNSLLARVLRGRYFRCSTPLRLNKTSNPSYGWTSIMAAKELILTGIRQKVHSGNEIKAWEDPWIPTIPSRPARTCAPVVHPLMAVSELMTGNPRCWDAEKLEQYVQREDIELITSLAVNQDFSRDEYCWSYTKNGMYTVKSGYWVATNLLRENISEPEPSILKLQAFAWKIKAPQKIKHFIWQAISGQLAVTSNLIHRHMRCDNHCPRCGAEDETINHALFECPPAIQTWAHAATPTPSANFPSASHFSNIDYLFWRKNDIEDPELDKDPYPWIWFIWKGRNEKLFRGIDRDTLETARHAKSECHAWFAANRKEEVMRLPENTAPPIETEICLIDGSWTHNAFFSGYGWTWKNTDGGIQLLGARNKPRRISALHSELEALVWAMECMLQVSNCQLFGTDCKDLIAMIKDPGAWPNFSTELKELLKLKSRFSEFSIIVYISRNENVSSDSLAKIARSFHRNLYYIGCSIPVWFPRPPQA</sequence>
<dbReference type="CDD" id="cd06222">
    <property type="entry name" value="RNase_H_like"/>
    <property type="match status" value="1"/>
</dbReference>
<dbReference type="GeneID" id="108833010"/>
<dbReference type="InterPro" id="IPR012337">
    <property type="entry name" value="RNaseH-like_sf"/>
</dbReference>
<dbReference type="Gene3D" id="3.30.420.10">
    <property type="entry name" value="Ribonuclease H-like superfamily/Ribonuclease H"/>
    <property type="match status" value="1"/>
</dbReference>
<dbReference type="GO" id="GO:0004523">
    <property type="term" value="F:RNA-DNA hybrid ribonuclease activity"/>
    <property type="evidence" value="ECO:0007669"/>
    <property type="project" value="InterPro"/>
</dbReference>
<dbReference type="InterPro" id="IPR002156">
    <property type="entry name" value="RNaseH_domain"/>
</dbReference>
<evidence type="ECO:0000313" key="3">
    <source>
        <dbReference type="RefSeq" id="XP_018461970.1"/>
    </source>
</evidence>
<dbReference type="Pfam" id="PF00078">
    <property type="entry name" value="RVT_1"/>
    <property type="match status" value="1"/>
</dbReference>
<gene>
    <name evidence="3" type="primary">LOC108833010</name>
</gene>
<dbReference type="SUPFAM" id="SSF53098">
    <property type="entry name" value="Ribonuclease H-like"/>
    <property type="match status" value="1"/>
</dbReference>
<dbReference type="PROSITE" id="PS50878">
    <property type="entry name" value="RT_POL"/>
    <property type="match status" value="1"/>
</dbReference>
<dbReference type="SUPFAM" id="SSF56672">
    <property type="entry name" value="DNA/RNA polymerases"/>
    <property type="match status" value="1"/>
</dbReference>
<reference evidence="3" key="2">
    <citation type="submission" date="2025-08" db="UniProtKB">
        <authorList>
            <consortium name="RefSeq"/>
        </authorList>
    </citation>
    <scope>IDENTIFICATION</scope>
    <source>
        <tissue evidence="3">Leaf</tissue>
    </source>
</reference>
<dbReference type="InterPro" id="IPR043502">
    <property type="entry name" value="DNA/RNA_pol_sf"/>
</dbReference>
<accession>A0A6J0LNX0</accession>
<evidence type="ECO:0000259" key="1">
    <source>
        <dbReference type="PROSITE" id="PS50878"/>
    </source>
</evidence>
<dbReference type="Proteomes" id="UP000504610">
    <property type="component" value="Chromosome 2"/>
</dbReference>
<dbReference type="InterPro" id="IPR036397">
    <property type="entry name" value="RNaseH_sf"/>
</dbReference>
<name>A0A6J0LNX0_RAPSA</name>
<keyword evidence="2" id="KW-1185">Reference proteome</keyword>
<dbReference type="AlphaFoldDB" id="A0A6J0LNX0"/>
<evidence type="ECO:0000313" key="2">
    <source>
        <dbReference type="Proteomes" id="UP000504610"/>
    </source>
</evidence>
<dbReference type="InterPro" id="IPR026960">
    <property type="entry name" value="RVT-Znf"/>
</dbReference>
<dbReference type="Pfam" id="PF13966">
    <property type="entry name" value="zf-RVT"/>
    <property type="match status" value="1"/>
</dbReference>
<dbReference type="InterPro" id="IPR044730">
    <property type="entry name" value="RNase_H-like_dom_plant"/>
</dbReference>